<organism evidence="8 12">
    <name type="scientific">Streptococcus suis</name>
    <dbReference type="NCBI Taxonomy" id="1307"/>
    <lineage>
        <taxon>Bacteria</taxon>
        <taxon>Bacillati</taxon>
        <taxon>Bacillota</taxon>
        <taxon>Bacilli</taxon>
        <taxon>Lactobacillales</taxon>
        <taxon>Streptococcaceae</taxon>
        <taxon>Streptococcus</taxon>
    </lineage>
</organism>
<feature type="transmembrane region" description="Helical" evidence="1">
    <location>
        <begin position="6"/>
        <end position="25"/>
    </location>
</feature>
<gene>
    <name evidence="3" type="ORF">BKM66_00920</name>
    <name evidence="2" type="ORF">CWI26_00995</name>
    <name evidence="4" type="ORF">ERS132385_01968</name>
    <name evidence="5" type="ORF">ERS132394_01802</name>
    <name evidence="6" type="ORF">ERS132414_01589</name>
    <name evidence="7" type="ORF">ERS132416_01570</name>
    <name evidence="8" type="ORF">ERS132431_02097</name>
    <name evidence="9" type="ORF">ERS132461_01372</name>
    <name evidence="10" type="ORF">ERS132539_01500</name>
</gene>
<dbReference type="Proteomes" id="UP000073388">
    <property type="component" value="Unassembled WGS sequence"/>
</dbReference>
<evidence type="ECO:0000313" key="10">
    <source>
        <dbReference type="EMBL" id="CYW39988.1"/>
    </source>
</evidence>
<evidence type="ECO:0000313" key="2">
    <source>
        <dbReference type="EMBL" id="AUA18188.1"/>
    </source>
</evidence>
<keyword evidence="1" id="KW-0472">Membrane</keyword>
<evidence type="ECO:0000256" key="1">
    <source>
        <dbReference type="SAM" id="Phobius"/>
    </source>
</evidence>
<dbReference type="Proteomes" id="UP000231863">
    <property type="component" value="Chromosome"/>
</dbReference>
<evidence type="ECO:0000313" key="8">
    <source>
        <dbReference type="EMBL" id="CYV63788.1"/>
    </source>
</evidence>
<dbReference type="Proteomes" id="UP000071533">
    <property type="component" value="Unassembled WGS sequence"/>
</dbReference>
<feature type="transmembrane region" description="Helical" evidence="1">
    <location>
        <begin position="37"/>
        <end position="59"/>
    </location>
</feature>
<protein>
    <submittedName>
        <fullName evidence="8">Uncharacterized protein</fullName>
    </submittedName>
</protein>
<evidence type="ECO:0000313" key="13">
    <source>
        <dbReference type="Proteomes" id="UP000072618"/>
    </source>
</evidence>
<dbReference type="AlphaFoldDB" id="A0A0Z8K161"/>
<evidence type="ECO:0000313" key="6">
    <source>
        <dbReference type="EMBL" id="CYU99348.1"/>
    </source>
</evidence>
<dbReference type="EMBL" id="FIHA01000032">
    <property type="protein sequence ID" value="CYU99348.1"/>
    <property type="molecule type" value="Genomic_DNA"/>
</dbReference>
<evidence type="ECO:0000313" key="3">
    <source>
        <dbReference type="EMBL" id="AWX94785.1"/>
    </source>
</evidence>
<dbReference type="Proteomes" id="UP000250181">
    <property type="component" value="Chromosome"/>
</dbReference>
<evidence type="ECO:0000313" key="17">
    <source>
        <dbReference type="Proteomes" id="UP000073494"/>
    </source>
</evidence>
<dbReference type="Proteomes" id="UP000072794">
    <property type="component" value="Unassembled WGS sequence"/>
</dbReference>
<evidence type="ECO:0000313" key="4">
    <source>
        <dbReference type="EMBL" id="CYU93948.1"/>
    </source>
</evidence>
<proteinExistence type="predicted"/>
<reference evidence="11 12" key="1">
    <citation type="submission" date="2016-02" db="EMBL/GenBank/DDBJ databases">
        <authorList>
            <consortium name="Pathogen Informatics"/>
        </authorList>
    </citation>
    <scope>NUCLEOTIDE SEQUENCE [LARGE SCALE GENOMIC DNA]</scope>
    <source>
        <strain evidence="4 16">LSS23</strain>
        <strain evidence="5 13">LSS32</strain>
        <strain evidence="6 14">LSS52</strain>
        <strain evidence="7 17">LSS54</strain>
        <strain evidence="8 12">LSS69</strain>
        <strain evidence="9 15">LSS99</strain>
        <strain evidence="10 11">SS1013</strain>
    </source>
</reference>
<name>A0A0Z8K161_STRSU</name>
<reference evidence="3 18" key="2">
    <citation type="submission" date="2016-10" db="EMBL/GenBank/DDBJ databases">
        <authorList>
            <person name="Zou G."/>
            <person name="Zhou R."/>
        </authorList>
    </citation>
    <scope>NUCLEOTIDE SEQUENCE [LARGE SCALE GENOMIC DNA]</scope>
    <source>
        <strain evidence="3 18">0061</strain>
    </source>
</reference>
<dbReference type="Proteomes" id="UP000073434">
    <property type="component" value="Unassembled WGS sequence"/>
</dbReference>
<sequence length="64" mass="7331">MELISIVFVVLIVGVQVYFSTRYFAKATSKLQKGFVVVTSLFQIVFSIWLMLFVTLGYFGSIHF</sequence>
<evidence type="ECO:0000313" key="9">
    <source>
        <dbReference type="EMBL" id="CYW13303.1"/>
    </source>
</evidence>
<dbReference type="EMBL" id="FIFW01000026">
    <property type="protein sequence ID" value="CYU93948.1"/>
    <property type="molecule type" value="Genomic_DNA"/>
</dbReference>
<dbReference type="Proteomes" id="UP000073494">
    <property type="component" value="Unassembled WGS sequence"/>
</dbReference>
<dbReference type="EMBL" id="CP025043">
    <property type="protein sequence ID" value="AUA18188.1"/>
    <property type="molecule type" value="Genomic_DNA"/>
</dbReference>
<dbReference type="EMBL" id="CP017666">
    <property type="protein sequence ID" value="AWX94785.1"/>
    <property type="molecule type" value="Genomic_DNA"/>
</dbReference>
<evidence type="ECO:0000313" key="16">
    <source>
        <dbReference type="Proteomes" id="UP000073434"/>
    </source>
</evidence>
<reference evidence="2" key="3">
    <citation type="submission" date="2017-11" db="EMBL/GenBank/DDBJ databases">
        <title>Genome analysis of Streptococcus suis serotype chz stain ah681.</title>
        <authorList>
            <person name="Pan Z."/>
            <person name="Zhang Y."/>
            <person name="Ma J."/>
            <person name="Lu P."/>
            <person name="Zhu Y."/>
            <person name="Zhong X."/>
            <person name="Dong W."/>
            <person name="Lu C."/>
            <person name="Yao H."/>
        </authorList>
    </citation>
    <scope>NUCLEOTIDE SEQUENCE [LARGE SCALE GENOMIC DNA]</scope>
    <source>
        <strain evidence="2">AH681</strain>
    </source>
</reference>
<evidence type="ECO:0000313" key="12">
    <source>
        <dbReference type="Proteomes" id="UP000071533"/>
    </source>
</evidence>
<evidence type="ECO:0000313" key="7">
    <source>
        <dbReference type="EMBL" id="CYV04008.1"/>
    </source>
</evidence>
<accession>A0A0Z8K161</accession>
<dbReference type="EMBL" id="FIHS01000040">
    <property type="protein sequence ID" value="CYV63788.1"/>
    <property type="molecule type" value="Genomic_DNA"/>
</dbReference>
<evidence type="ECO:0000313" key="18">
    <source>
        <dbReference type="Proteomes" id="UP000250181"/>
    </source>
</evidence>
<dbReference type="Proteomes" id="UP000069526">
    <property type="component" value="Unassembled WGS sequence"/>
</dbReference>
<dbReference type="EMBL" id="FIHD01000029">
    <property type="protein sequence ID" value="CYV04008.1"/>
    <property type="molecule type" value="Genomic_DNA"/>
</dbReference>
<dbReference type="EMBL" id="FIJK01000037">
    <property type="protein sequence ID" value="CYW39988.1"/>
    <property type="molecule type" value="Genomic_DNA"/>
</dbReference>
<evidence type="ECO:0000313" key="11">
    <source>
        <dbReference type="Proteomes" id="UP000069526"/>
    </source>
</evidence>
<dbReference type="EMBL" id="FIGJ01000024">
    <property type="protein sequence ID" value="CYU94131.1"/>
    <property type="molecule type" value="Genomic_DNA"/>
</dbReference>
<keyword evidence="1" id="KW-1133">Transmembrane helix</keyword>
<evidence type="ECO:0000313" key="5">
    <source>
        <dbReference type="EMBL" id="CYU94131.1"/>
    </source>
</evidence>
<evidence type="ECO:0000313" key="15">
    <source>
        <dbReference type="Proteomes" id="UP000073388"/>
    </source>
</evidence>
<dbReference type="Proteomes" id="UP000072618">
    <property type="component" value="Unassembled WGS sequence"/>
</dbReference>
<keyword evidence="1" id="KW-0812">Transmembrane</keyword>
<dbReference type="EMBL" id="FIIX01000028">
    <property type="protein sequence ID" value="CYW13303.1"/>
    <property type="molecule type" value="Genomic_DNA"/>
</dbReference>
<evidence type="ECO:0000313" key="14">
    <source>
        <dbReference type="Proteomes" id="UP000072794"/>
    </source>
</evidence>